<accession>A0A2U3ER61</accession>
<name>A0A2U3ER61_PURLI</name>
<feature type="compositionally biased region" description="Pro residues" evidence="1">
    <location>
        <begin position="137"/>
        <end position="155"/>
    </location>
</feature>
<reference evidence="2 3" key="1">
    <citation type="journal article" date="2016" name="Front. Microbiol.">
        <title>Genome and transcriptome sequences reveal the specific parasitism of the nematophagous Purpureocillium lilacinum 36-1.</title>
        <authorList>
            <person name="Xie J."/>
            <person name="Li S."/>
            <person name="Mo C."/>
            <person name="Xiao X."/>
            <person name="Peng D."/>
            <person name="Wang G."/>
            <person name="Xiao Y."/>
        </authorList>
    </citation>
    <scope>NUCLEOTIDE SEQUENCE [LARGE SCALE GENOMIC DNA]</scope>
    <source>
        <strain evidence="2 3">36-1</strain>
    </source>
</reference>
<organism evidence="2 3">
    <name type="scientific">Purpureocillium lilacinum</name>
    <name type="common">Paecilomyces lilacinus</name>
    <dbReference type="NCBI Taxonomy" id="33203"/>
    <lineage>
        <taxon>Eukaryota</taxon>
        <taxon>Fungi</taxon>
        <taxon>Dikarya</taxon>
        <taxon>Ascomycota</taxon>
        <taxon>Pezizomycotina</taxon>
        <taxon>Sordariomycetes</taxon>
        <taxon>Hypocreomycetidae</taxon>
        <taxon>Hypocreales</taxon>
        <taxon>Ophiocordycipitaceae</taxon>
        <taxon>Purpureocillium</taxon>
    </lineage>
</organism>
<dbReference type="AlphaFoldDB" id="A0A2U3ER61"/>
<dbReference type="EMBL" id="LCWV01000001">
    <property type="protein sequence ID" value="PWI76990.1"/>
    <property type="molecule type" value="Genomic_DNA"/>
</dbReference>
<sequence length="383" mass="41330">MGRCVLFVASRCHTRYGEEIVRPVTRGDTSQVSLARRPPIYTSLESKEQNITLPMNLVQFSTTHSPSAERGIHTPKPRNQDNQTSYSNLNPQCLSRAHPHPARIIFAHPAGTFTAAEFITVAVTSHITSLSRSSPANAPPPKISYRPPAAPPARTPPRGSWASRFPPSPSVGLRRPALRRSQRPIRSRIPGAGDRHGLERRATPPWPVNPAPAGPDGLSGSQSSSSPLSRPNGAALSCGQADKYDIDVAPHPRTYRCRCGAATYQYPSRPVQYVSSEREKERGPRNVSIARPERVVPLASSLGMSISGTSAMPPKKKILDRPGGAHQGSSARVSFPSKRQRVAVCPAAAGDHRNGTLPFLPRPFLGSNLVSVPKDQATNAKHA</sequence>
<protein>
    <submittedName>
        <fullName evidence="2">Uncharacterized protein</fullName>
    </submittedName>
</protein>
<evidence type="ECO:0000313" key="3">
    <source>
        <dbReference type="Proteomes" id="UP000245956"/>
    </source>
</evidence>
<dbReference type="Proteomes" id="UP000245956">
    <property type="component" value="Unassembled WGS sequence"/>
</dbReference>
<feature type="region of interest" description="Disordered" evidence="1">
    <location>
        <begin position="306"/>
        <end position="337"/>
    </location>
</feature>
<feature type="compositionally biased region" description="Polar residues" evidence="1">
    <location>
        <begin position="80"/>
        <end position="89"/>
    </location>
</feature>
<feature type="compositionally biased region" description="Basic and acidic residues" evidence="1">
    <location>
        <begin position="193"/>
        <end position="202"/>
    </location>
</feature>
<gene>
    <name evidence="2" type="ORF">PCL_04184</name>
</gene>
<proteinExistence type="predicted"/>
<evidence type="ECO:0000256" key="1">
    <source>
        <dbReference type="SAM" id="MobiDB-lite"/>
    </source>
</evidence>
<feature type="compositionally biased region" description="Low complexity" evidence="1">
    <location>
        <begin position="214"/>
        <end position="229"/>
    </location>
</feature>
<feature type="region of interest" description="Disordered" evidence="1">
    <location>
        <begin position="63"/>
        <end position="89"/>
    </location>
</feature>
<comment type="caution">
    <text evidence="2">The sequence shown here is derived from an EMBL/GenBank/DDBJ whole genome shotgun (WGS) entry which is preliminary data.</text>
</comment>
<feature type="compositionally biased region" description="Pro residues" evidence="1">
    <location>
        <begin position="204"/>
        <end position="213"/>
    </location>
</feature>
<evidence type="ECO:0000313" key="2">
    <source>
        <dbReference type="EMBL" id="PWI76990.1"/>
    </source>
</evidence>
<feature type="region of interest" description="Disordered" evidence="1">
    <location>
        <begin position="130"/>
        <end position="235"/>
    </location>
</feature>
<feature type="compositionally biased region" description="Basic residues" evidence="1">
    <location>
        <begin position="176"/>
        <end position="186"/>
    </location>
</feature>